<keyword evidence="5 8" id="KW-0812">Transmembrane</keyword>
<dbReference type="EMBL" id="NMQE01000529">
    <property type="protein sequence ID" value="PMB20223.1"/>
    <property type="molecule type" value="Genomic_DNA"/>
</dbReference>
<evidence type="ECO:0000256" key="4">
    <source>
        <dbReference type="ARBA" id="ARBA00022679"/>
    </source>
</evidence>
<keyword evidence="2" id="KW-1003">Cell membrane</keyword>
<evidence type="ECO:0000313" key="9">
    <source>
        <dbReference type="EMBL" id="PMB20223.1"/>
    </source>
</evidence>
<feature type="transmembrane region" description="Helical" evidence="8">
    <location>
        <begin position="323"/>
        <end position="344"/>
    </location>
</feature>
<feature type="transmembrane region" description="Helical" evidence="8">
    <location>
        <begin position="194"/>
        <end position="210"/>
    </location>
</feature>
<feature type="transmembrane region" description="Helical" evidence="8">
    <location>
        <begin position="144"/>
        <end position="163"/>
    </location>
</feature>
<feature type="transmembrane region" description="Helical" evidence="8">
    <location>
        <begin position="351"/>
        <end position="374"/>
    </location>
</feature>
<keyword evidence="3" id="KW-0328">Glycosyltransferase</keyword>
<dbReference type="Proteomes" id="UP000235081">
    <property type="component" value="Unassembled WGS sequence"/>
</dbReference>
<evidence type="ECO:0000256" key="7">
    <source>
        <dbReference type="ARBA" id="ARBA00023136"/>
    </source>
</evidence>
<keyword evidence="7 8" id="KW-0472">Membrane</keyword>
<evidence type="ECO:0000313" key="10">
    <source>
        <dbReference type="Proteomes" id="UP000235081"/>
    </source>
</evidence>
<dbReference type="GO" id="GO:0016763">
    <property type="term" value="F:pentosyltransferase activity"/>
    <property type="evidence" value="ECO:0007669"/>
    <property type="project" value="TreeGrafter"/>
</dbReference>
<feature type="transmembrane region" description="Helical" evidence="8">
    <location>
        <begin position="112"/>
        <end position="132"/>
    </location>
</feature>
<evidence type="ECO:0000256" key="6">
    <source>
        <dbReference type="ARBA" id="ARBA00022989"/>
    </source>
</evidence>
<evidence type="ECO:0000256" key="2">
    <source>
        <dbReference type="ARBA" id="ARBA00022475"/>
    </source>
</evidence>
<feature type="transmembrane region" description="Helical" evidence="8">
    <location>
        <begin position="457"/>
        <end position="476"/>
    </location>
</feature>
<dbReference type="PANTHER" id="PTHR33908:SF11">
    <property type="entry name" value="MEMBRANE PROTEIN"/>
    <property type="match status" value="1"/>
</dbReference>
<evidence type="ECO:0000256" key="1">
    <source>
        <dbReference type="ARBA" id="ARBA00004651"/>
    </source>
</evidence>
<keyword evidence="4 9" id="KW-0808">Transferase</keyword>
<dbReference type="RefSeq" id="WP_102182449.1">
    <property type="nucleotide sequence ID" value="NZ_NMQE01000529.1"/>
</dbReference>
<dbReference type="GO" id="GO:0005886">
    <property type="term" value="C:plasma membrane"/>
    <property type="evidence" value="ECO:0007669"/>
    <property type="project" value="UniProtKB-SubCell"/>
</dbReference>
<feature type="transmembrane region" description="Helical" evidence="8">
    <location>
        <begin position="386"/>
        <end position="408"/>
    </location>
</feature>
<accession>A0A2N6LBU3</accession>
<evidence type="ECO:0000256" key="8">
    <source>
        <dbReference type="SAM" id="Phobius"/>
    </source>
</evidence>
<organism evidence="9 10">
    <name type="scientific">Fischerella thermalis CCMEE 5318</name>
    <dbReference type="NCBI Taxonomy" id="2019666"/>
    <lineage>
        <taxon>Bacteria</taxon>
        <taxon>Bacillati</taxon>
        <taxon>Cyanobacteriota</taxon>
        <taxon>Cyanophyceae</taxon>
        <taxon>Nostocales</taxon>
        <taxon>Hapalosiphonaceae</taxon>
        <taxon>Fischerella</taxon>
    </lineage>
</organism>
<protein>
    <submittedName>
        <fullName evidence="9">Glycosyltransferase</fullName>
    </submittedName>
</protein>
<feature type="transmembrane region" description="Helical" evidence="8">
    <location>
        <begin position="420"/>
        <end position="437"/>
    </location>
</feature>
<feature type="transmembrane region" description="Helical" evidence="8">
    <location>
        <begin position="284"/>
        <end position="303"/>
    </location>
</feature>
<name>A0A2N6LBU3_9CYAN</name>
<sequence length="597" mass="66962">MAAPAYPRWFHPCLLLVWLLIGMGLRLTNLTAKPPWTDEFSTLVFSLGNSFLPVPLNQPIAIDVLLQPLQPQSGATIQDVLTHLFSESNHPPLYFVLTHLWLKLFPTQADLVSLWGARSLAAIFGAISIPAIYGLSWLAFRSRLVSHLAAAFMAISPYGIFLAQEARHYTLAILWVIASLACLVVATHHIQKRTQLPIWLVLAWVGINALGVATHYFFALTLVTEAVVLIFLACQQWRPTDRSPHRQVAKEDYIRNSPPPPLPYGKLLARLHPTSLFSPPWRRIYAVAIGTLIAGIVWIPAFLHNAYGDKLTNWIQGDRIGIAWISPIFQAMAAWITMISLLPVESPQIPVVIASGLVMIIFFIWAIPILFNGFRTQLEKPQSRMITQVFASVVVAAIALFFCFTYFLGIDLTRGARYNFVYFPAVVVLIGASLAISWNTLQEKIVRWGVTGKMSVIIIWVMGFLSAITVVCNLGYQKYYRPDLFVELMQNTSKVPVLIATTQKTHVQIGEMMGVAREFKFHNSHSLSAKFLLAHKDKKTNASNTLQNALKTLPRPLDLWLVNFHADEPEAIKNCVSDTQTLPPVNGYKYKIYHCNS</sequence>
<dbReference type="GO" id="GO:0009103">
    <property type="term" value="P:lipopolysaccharide biosynthetic process"/>
    <property type="evidence" value="ECO:0007669"/>
    <property type="project" value="UniProtKB-ARBA"/>
</dbReference>
<keyword evidence="6 8" id="KW-1133">Transmembrane helix</keyword>
<dbReference type="AlphaFoldDB" id="A0A2N6LBU3"/>
<proteinExistence type="predicted"/>
<comment type="caution">
    <text evidence="9">The sequence shown here is derived from an EMBL/GenBank/DDBJ whole genome shotgun (WGS) entry which is preliminary data.</text>
</comment>
<reference evidence="9 10" key="1">
    <citation type="submission" date="2017-07" db="EMBL/GenBank/DDBJ databases">
        <title>Genomes of Fischerella (Mastigocladus) sp. strains.</title>
        <authorList>
            <person name="Miller S.R."/>
        </authorList>
    </citation>
    <scope>NUCLEOTIDE SEQUENCE [LARGE SCALE GENOMIC DNA]</scope>
    <source>
        <strain evidence="9 10">CCMEE 5318</strain>
    </source>
</reference>
<evidence type="ECO:0000256" key="5">
    <source>
        <dbReference type="ARBA" id="ARBA00022692"/>
    </source>
</evidence>
<gene>
    <name evidence="9" type="ORF">CEN46_16920</name>
</gene>
<dbReference type="PANTHER" id="PTHR33908">
    <property type="entry name" value="MANNOSYLTRANSFERASE YKCB-RELATED"/>
    <property type="match status" value="1"/>
</dbReference>
<dbReference type="InterPro" id="IPR050297">
    <property type="entry name" value="LipidA_mod_glycosyltrf_83"/>
</dbReference>
<comment type="subcellular location">
    <subcellularLocation>
        <location evidence="1">Cell membrane</location>
        <topology evidence="1">Multi-pass membrane protein</topology>
    </subcellularLocation>
</comment>
<evidence type="ECO:0000256" key="3">
    <source>
        <dbReference type="ARBA" id="ARBA00022676"/>
    </source>
</evidence>
<feature type="transmembrane region" description="Helical" evidence="8">
    <location>
        <begin position="169"/>
        <end position="187"/>
    </location>
</feature>